<dbReference type="Gene3D" id="3.40.50.1820">
    <property type="entry name" value="alpha/beta hydrolase"/>
    <property type="match status" value="1"/>
</dbReference>
<evidence type="ECO:0000313" key="2">
    <source>
        <dbReference type="EMBL" id="QNP44287.1"/>
    </source>
</evidence>
<name>A0ABX6T328_9SPHN</name>
<dbReference type="Proteomes" id="UP000516134">
    <property type="component" value="Chromosome"/>
</dbReference>
<keyword evidence="3" id="KW-1185">Reference proteome</keyword>
<sequence>MLRVLATALLLLVSAPAIAKVGAGTLVELGSVQSRYSDPRRVTVWLPDSYRPNGPRHAVLYMHDGQNLFDPETGYGGSEWKVDEVLDRLIREKKVRPTIVVAIWNTPKRLREYVPSKAFGRLPAQYMDRVRGLYGGDPLSDGYLRFIVQELKPAIDKRFRVKTDRVNTAIMGSSMGGLISLYAIDEYPKVFGGAGMLSTHWPLFLPADGGKSISDDEYEIVSSAFEGYLAAALPNPNTHRLYFDHGSETLDAIYARYQKRIDAVVAKRGYRRDRNWISRNFPGQAHNEASWASRVEIPLQFLLPAEK</sequence>
<dbReference type="PANTHER" id="PTHR48098">
    <property type="entry name" value="ENTEROCHELIN ESTERASE-RELATED"/>
    <property type="match status" value="1"/>
</dbReference>
<dbReference type="PANTHER" id="PTHR48098:SF6">
    <property type="entry name" value="FERRI-BACILLIBACTIN ESTERASE BESA"/>
    <property type="match status" value="1"/>
</dbReference>
<dbReference type="Pfam" id="PF00756">
    <property type="entry name" value="Esterase"/>
    <property type="match status" value="1"/>
</dbReference>
<feature type="chain" id="PRO_5045186845" evidence="1">
    <location>
        <begin position="20"/>
        <end position="307"/>
    </location>
</feature>
<dbReference type="EMBL" id="CP060780">
    <property type="protein sequence ID" value="QNP44287.1"/>
    <property type="molecule type" value="Genomic_DNA"/>
</dbReference>
<evidence type="ECO:0000256" key="1">
    <source>
        <dbReference type="SAM" id="SignalP"/>
    </source>
</evidence>
<gene>
    <name evidence="2" type="ORF">H9L15_07575</name>
</gene>
<proteinExistence type="predicted"/>
<protein>
    <submittedName>
        <fullName evidence="2">Esterase</fullName>
    </submittedName>
</protein>
<feature type="signal peptide" evidence="1">
    <location>
        <begin position="1"/>
        <end position="19"/>
    </location>
</feature>
<dbReference type="InterPro" id="IPR050583">
    <property type="entry name" value="Mycobacterial_A85_antigen"/>
</dbReference>
<dbReference type="InterPro" id="IPR029058">
    <property type="entry name" value="AB_hydrolase_fold"/>
</dbReference>
<keyword evidence="1" id="KW-0732">Signal</keyword>
<reference evidence="2 3" key="1">
    <citation type="submission" date="2020-08" db="EMBL/GenBank/DDBJ databases">
        <title>Genome sequence of Sphingomonas daechungensis KACC 18115T.</title>
        <authorList>
            <person name="Hyun D.-W."/>
            <person name="Bae J.-W."/>
        </authorList>
    </citation>
    <scope>NUCLEOTIDE SEQUENCE [LARGE SCALE GENOMIC DNA]</scope>
    <source>
        <strain evidence="2 3">KACC 18115</strain>
    </source>
</reference>
<dbReference type="InterPro" id="IPR000801">
    <property type="entry name" value="Esterase-like"/>
</dbReference>
<dbReference type="SUPFAM" id="SSF53474">
    <property type="entry name" value="alpha/beta-Hydrolases"/>
    <property type="match status" value="1"/>
</dbReference>
<evidence type="ECO:0000313" key="3">
    <source>
        <dbReference type="Proteomes" id="UP000516134"/>
    </source>
</evidence>
<organism evidence="2 3">
    <name type="scientific">Sphingomonas daechungensis</name>
    <dbReference type="NCBI Taxonomy" id="1176646"/>
    <lineage>
        <taxon>Bacteria</taxon>
        <taxon>Pseudomonadati</taxon>
        <taxon>Pseudomonadota</taxon>
        <taxon>Alphaproteobacteria</taxon>
        <taxon>Sphingomonadales</taxon>
        <taxon>Sphingomonadaceae</taxon>
        <taxon>Sphingomonas</taxon>
    </lineage>
</organism>
<dbReference type="RefSeq" id="WP_187715708.1">
    <property type="nucleotide sequence ID" value="NZ_CP060780.1"/>
</dbReference>
<accession>A0ABX6T328</accession>